<dbReference type="STRING" id="237258.SAMN04489756_106111"/>
<evidence type="ECO:0000256" key="1">
    <source>
        <dbReference type="ARBA" id="ARBA00022729"/>
    </source>
</evidence>
<dbReference type="InterPro" id="IPR026444">
    <property type="entry name" value="Secre_tail"/>
</dbReference>
<feature type="domain" description="Secretion system C-terminal sorting" evidence="3">
    <location>
        <begin position="160"/>
        <end position="219"/>
    </location>
</feature>
<proteinExistence type="predicted"/>
<feature type="signal peptide" evidence="2">
    <location>
        <begin position="1"/>
        <end position="16"/>
    </location>
</feature>
<evidence type="ECO:0000259" key="3">
    <source>
        <dbReference type="Pfam" id="PF18962"/>
    </source>
</evidence>
<evidence type="ECO:0000313" key="4">
    <source>
        <dbReference type="EMBL" id="OEL12066.1"/>
    </source>
</evidence>
<organism evidence="4 5">
    <name type="scientific">Cloacibacterium normanense</name>
    <dbReference type="NCBI Taxonomy" id="237258"/>
    <lineage>
        <taxon>Bacteria</taxon>
        <taxon>Pseudomonadati</taxon>
        <taxon>Bacteroidota</taxon>
        <taxon>Flavobacteriia</taxon>
        <taxon>Flavobacteriales</taxon>
        <taxon>Weeksellaceae</taxon>
    </lineage>
</organism>
<dbReference type="RefSeq" id="WP_069797178.1">
    <property type="nucleotide sequence ID" value="NZ_CP034157.1"/>
</dbReference>
<reference evidence="4 5" key="1">
    <citation type="submission" date="2016-09" db="EMBL/GenBank/DDBJ databases">
        <authorList>
            <person name="Capua I."/>
            <person name="De Benedictis P."/>
            <person name="Joannis T."/>
            <person name="Lombin L.H."/>
            <person name="Cattoli G."/>
        </authorList>
    </citation>
    <scope>NUCLEOTIDE SEQUENCE [LARGE SCALE GENOMIC DNA]</scope>
    <source>
        <strain evidence="4 5">NRS-1</strain>
    </source>
</reference>
<comment type="caution">
    <text evidence="4">The sequence shown here is derived from an EMBL/GenBank/DDBJ whole genome shotgun (WGS) entry which is preliminary data.</text>
</comment>
<evidence type="ECO:0000313" key="5">
    <source>
        <dbReference type="Proteomes" id="UP000095601"/>
    </source>
</evidence>
<dbReference type="KEGG" id="cnr:EB819_01570"/>
<keyword evidence="1 2" id="KW-0732">Signal</keyword>
<sequence length="222" mass="24470">MKKLLFLFFFTSLAYSQTITFSGCTNLFETQTYVFNKISTDVHGRNVYQTTPIDGAQECGGLGTCEFQISWNNNDNRWEFLADTGNGDFINPYLIYHNTSASIPNPPNLTLGVWTENIAVTEGNCGGNLTSGNGTLTGAVQSTNLSIEELSKNKLLLTSNPVKNSLDILSPLNQDAELFDSQGKLVKKFNLKKGQNNFDVSSLNTGIYLLKTNSETLKLIKN</sequence>
<dbReference type="Proteomes" id="UP000095601">
    <property type="component" value="Unassembled WGS sequence"/>
</dbReference>
<keyword evidence="5" id="KW-1185">Reference proteome</keyword>
<accession>A0A1E5UGQ5</accession>
<protein>
    <submittedName>
        <fullName evidence="4">Por secretion system C-terminal sorting domain protein</fullName>
    </submittedName>
</protein>
<name>A0A1E5UGQ5_9FLAO</name>
<dbReference type="Pfam" id="PF18962">
    <property type="entry name" value="Por_Secre_tail"/>
    <property type="match status" value="1"/>
</dbReference>
<dbReference type="EMBL" id="MKGI01000012">
    <property type="protein sequence ID" value="OEL12066.1"/>
    <property type="molecule type" value="Genomic_DNA"/>
</dbReference>
<gene>
    <name evidence="4" type="ORF">BHF72_1524</name>
</gene>
<dbReference type="AlphaFoldDB" id="A0A1E5UGQ5"/>
<dbReference type="NCBIfam" id="TIGR04183">
    <property type="entry name" value="Por_Secre_tail"/>
    <property type="match status" value="1"/>
</dbReference>
<feature type="chain" id="PRO_5009186974" evidence="2">
    <location>
        <begin position="17"/>
        <end position="222"/>
    </location>
</feature>
<dbReference type="OrthoDB" id="1345084at2"/>
<evidence type="ECO:0000256" key="2">
    <source>
        <dbReference type="SAM" id="SignalP"/>
    </source>
</evidence>
<dbReference type="PROSITE" id="PS51257">
    <property type="entry name" value="PROKAR_LIPOPROTEIN"/>
    <property type="match status" value="1"/>
</dbReference>